<proteinExistence type="predicted"/>
<evidence type="ECO:0000313" key="1">
    <source>
        <dbReference type="EMBL" id="EJR12440.1"/>
    </source>
</evidence>
<accession>A0A9W5K1Y7</accession>
<comment type="caution">
    <text evidence="1">The sequence shown here is derived from an EMBL/GenBank/DDBJ whole genome shotgun (WGS) entry which is preliminary data.</text>
</comment>
<sequence length="244" mass="28423">MKNIKQSTDLEYTSIEVTTKLLKAVQDFQTIFDSYFNALMEYLNAGIVSNANPNTIHEYELGHPTLFNLANQLQFAYLQLPKNLQNRLLDLEFDVFLHCNNIVDFYSFRSFLLKKQRFNKTSTIAVRVDAEIQLAEMLIKNDSWSKLSRLPKRNFNFYQEEENHPKLMEELKFDLKIPETNNIQSEREEVKISEVNENVIIASPSIKNNIFNTITEKLKFGETILGLSNSYVEKATSIWKHIVG</sequence>
<dbReference type="EMBL" id="AHER01000061">
    <property type="protein sequence ID" value="EJR12440.1"/>
    <property type="molecule type" value="Genomic_DNA"/>
</dbReference>
<gene>
    <name evidence="1" type="ORF">IIA_05633</name>
</gene>
<evidence type="ECO:0000313" key="2">
    <source>
        <dbReference type="Proteomes" id="UP000006607"/>
    </source>
</evidence>
<protein>
    <submittedName>
        <fullName evidence="1">Uncharacterized protein</fullName>
    </submittedName>
</protein>
<dbReference type="AlphaFoldDB" id="A0A9W5K1Y7"/>
<dbReference type="RefSeq" id="WP_000789650.1">
    <property type="nucleotide sequence ID" value="NZ_JH792026.1"/>
</dbReference>
<reference evidence="1" key="1">
    <citation type="submission" date="2012-04" db="EMBL/GenBank/DDBJ databases">
        <title>The Genome Sequence of Bacillus cereus VD014.</title>
        <authorList>
            <consortium name="The Broad Institute Genome Sequencing Platform"/>
            <consortium name="The Broad Institute Genome Sequencing Center for Infectious Disease"/>
            <person name="Feldgarden M."/>
            <person name="Van der Auwera G.A."/>
            <person name="Mahillon J."/>
            <person name="Duprez V."/>
            <person name="Timmery S."/>
            <person name="Mattelet C."/>
            <person name="Dierick K."/>
            <person name="Sun M."/>
            <person name="Yu Z."/>
            <person name="Zhu L."/>
            <person name="Hu X."/>
            <person name="Shank E.B."/>
            <person name="Swiecicka I."/>
            <person name="Hansen B.M."/>
            <person name="Andrup L."/>
            <person name="Young S.K."/>
            <person name="Zeng Q."/>
            <person name="Gargeya S."/>
            <person name="Fitzgerald M."/>
            <person name="Haas B."/>
            <person name="Abouelleil A."/>
            <person name="Alvarado L."/>
            <person name="Arachchi H.M."/>
            <person name="Berlin A."/>
            <person name="Chapman S.B."/>
            <person name="Goldberg J."/>
            <person name="Griggs A."/>
            <person name="Gujja S."/>
            <person name="Hansen M."/>
            <person name="Howarth C."/>
            <person name="Imamovic A."/>
            <person name="Larimer J."/>
            <person name="McCowen C."/>
            <person name="Montmayeur A."/>
            <person name="Murphy C."/>
            <person name="Neiman D."/>
            <person name="Pearson M."/>
            <person name="Priest M."/>
            <person name="Roberts A."/>
            <person name="Saif S."/>
            <person name="Shea T."/>
            <person name="Sisk P."/>
            <person name="Sykes S."/>
            <person name="Wortman J."/>
            <person name="Nusbaum C."/>
            <person name="Birren B."/>
        </authorList>
    </citation>
    <scope>NUCLEOTIDE SEQUENCE</scope>
    <source>
        <strain evidence="1">VD014</strain>
    </source>
</reference>
<name>A0A9W5K1Y7_BACC8</name>
<dbReference type="Proteomes" id="UP000006607">
    <property type="component" value="Unassembled WGS sequence"/>
</dbReference>
<organism evidence="1 2">
    <name type="scientific">Bacillus cereus (strain VD014)</name>
    <dbReference type="NCBI Taxonomy" id="1053223"/>
    <lineage>
        <taxon>Bacteria</taxon>
        <taxon>Bacillati</taxon>
        <taxon>Bacillota</taxon>
        <taxon>Bacilli</taxon>
        <taxon>Bacillales</taxon>
        <taxon>Bacillaceae</taxon>
        <taxon>Bacillus</taxon>
        <taxon>Bacillus cereus group</taxon>
    </lineage>
</organism>